<feature type="domain" description="tRNA(Ile)-lysidine/2-thiocytidine synthase N-terminal" evidence="2">
    <location>
        <begin position="24"/>
        <end position="192"/>
    </location>
</feature>
<dbReference type="InterPro" id="IPR014729">
    <property type="entry name" value="Rossmann-like_a/b/a_fold"/>
</dbReference>
<dbReference type="Proteomes" id="UP000183461">
    <property type="component" value="Unassembled WGS sequence"/>
</dbReference>
<protein>
    <submittedName>
        <fullName evidence="3">tRNA(Ile)-lysidine synthase TilS/MesJ</fullName>
    </submittedName>
</protein>
<evidence type="ECO:0000259" key="2">
    <source>
        <dbReference type="Pfam" id="PF01171"/>
    </source>
</evidence>
<accession>A0A1K1P0D9</accession>
<dbReference type="SUPFAM" id="SSF52402">
    <property type="entry name" value="Adenine nucleotide alpha hydrolases-like"/>
    <property type="match status" value="1"/>
</dbReference>
<sequence>MQKILGYMRKAIQNYGLISDGDRILVGVSGGKDSLVLLEGLVLLRRFIGIDYEVVAITLDMGFKDKKMDFSPIAERCEKMGVEYRVIPTQIGEIVFDVRKEPSPCSLCARMRRGALHDAANELGCNKVALGHNYDDAVETFVMNLFTEGRIGCFAPSTYLSHKNVTVIRPLVLAPEKEIRRAARKNELPVVKSACPADGHTNRQKTKDFLADMERNDHGFKDRLFGAMCRANVDGWGGINWTPPTKKD</sequence>
<dbReference type="Gene3D" id="3.40.50.620">
    <property type="entry name" value="HUPs"/>
    <property type="match status" value="1"/>
</dbReference>
<evidence type="ECO:0000313" key="3">
    <source>
        <dbReference type="EMBL" id="SFW40126.1"/>
    </source>
</evidence>
<proteinExistence type="predicted"/>
<dbReference type="AlphaFoldDB" id="A0A1K1P0D9"/>
<dbReference type="PIRSF" id="PIRSF004976">
    <property type="entry name" value="ATPase_YdaO"/>
    <property type="match status" value="1"/>
</dbReference>
<dbReference type="CDD" id="cd24138">
    <property type="entry name" value="TtcA-like"/>
    <property type="match status" value="1"/>
</dbReference>
<gene>
    <name evidence="3" type="ORF">SAMN02910280_2317</name>
</gene>
<dbReference type="InterPro" id="IPR011063">
    <property type="entry name" value="TilS/TtcA_N"/>
</dbReference>
<name>A0A1K1P0D9_RUMFL</name>
<dbReference type="EMBL" id="FPIP01000006">
    <property type="protein sequence ID" value="SFW40126.1"/>
    <property type="molecule type" value="Genomic_DNA"/>
</dbReference>
<dbReference type="PANTHER" id="PTHR43686:SF1">
    <property type="entry name" value="AMINOTRAN_5 DOMAIN-CONTAINING PROTEIN"/>
    <property type="match status" value="1"/>
</dbReference>
<keyword evidence="1" id="KW-0808">Transferase</keyword>
<organism evidence="3 4">
    <name type="scientific">Ruminococcus flavefaciens</name>
    <dbReference type="NCBI Taxonomy" id="1265"/>
    <lineage>
        <taxon>Bacteria</taxon>
        <taxon>Bacillati</taxon>
        <taxon>Bacillota</taxon>
        <taxon>Clostridia</taxon>
        <taxon>Eubacteriales</taxon>
        <taxon>Oscillospiraceae</taxon>
        <taxon>Ruminococcus</taxon>
    </lineage>
</organism>
<dbReference type="PANTHER" id="PTHR43686">
    <property type="entry name" value="SULFURTRANSFERASE-RELATED"/>
    <property type="match status" value="1"/>
</dbReference>
<dbReference type="RefSeq" id="WP_072300572.1">
    <property type="nucleotide sequence ID" value="NZ_FPIP01000006.1"/>
</dbReference>
<dbReference type="GO" id="GO:0016740">
    <property type="term" value="F:transferase activity"/>
    <property type="evidence" value="ECO:0007669"/>
    <property type="project" value="UniProtKB-KW"/>
</dbReference>
<evidence type="ECO:0000313" key="4">
    <source>
        <dbReference type="Proteomes" id="UP000183461"/>
    </source>
</evidence>
<dbReference type="InterPro" id="IPR035107">
    <property type="entry name" value="tRNA_thiolation_TtcA_Ctu1"/>
</dbReference>
<reference evidence="4" key="1">
    <citation type="submission" date="2016-11" db="EMBL/GenBank/DDBJ databases">
        <authorList>
            <person name="Varghese N."/>
            <person name="Submissions S."/>
        </authorList>
    </citation>
    <scope>NUCLEOTIDE SEQUENCE [LARGE SCALE GENOMIC DNA]</scope>
    <source>
        <strain evidence="4">YL228</strain>
    </source>
</reference>
<dbReference type="GO" id="GO:0008033">
    <property type="term" value="P:tRNA processing"/>
    <property type="evidence" value="ECO:0007669"/>
    <property type="project" value="InterPro"/>
</dbReference>
<dbReference type="Pfam" id="PF01171">
    <property type="entry name" value="ATP_bind_3"/>
    <property type="match status" value="1"/>
</dbReference>
<evidence type="ECO:0000256" key="1">
    <source>
        <dbReference type="ARBA" id="ARBA00022679"/>
    </source>
</evidence>